<organism evidence="1 2">
    <name type="scientific">Nicotiana tabacum</name>
    <name type="common">Common tobacco</name>
    <dbReference type="NCBI Taxonomy" id="4097"/>
    <lineage>
        <taxon>Eukaryota</taxon>
        <taxon>Viridiplantae</taxon>
        <taxon>Streptophyta</taxon>
        <taxon>Embryophyta</taxon>
        <taxon>Tracheophyta</taxon>
        <taxon>Spermatophyta</taxon>
        <taxon>Magnoliopsida</taxon>
        <taxon>eudicotyledons</taxon>
        <taxon>Gunneridae</taxon>
        <taxon>Pentapetalae</taxon>
        <taxon>asterids</taxon>
        <taxon>lamiids</taxon>
        <taxon>Solanales</taxon>
        <taxon>Solanaceae</taxon>
        <taxon>Nicotianoideae</taxon>
        <taxon>Nicotianeae</taxon>
        <taxon>Nicotiana</taxon>
    </lineage>
</organism>
<dbReference type="Proteomes" id="UP000790787">
    <property type="component" value="Chromosome 20"/>
</dbReference>
<reference evidence="2" key="2">
    <citation type="submission" date="2025-08" db="UniProtKB">
        <authorList>
            <consortium name="RefSeq"/>
        </authorList>
    </citation>
    <scope>IDENTIFICATION</scope>
    <source>
        <tissue evidence="2">Leaf</tissue>
    </source>
</reference>
<accession>A0AC58TGT0</accession>
<keyword evidence="1" id="KW-1185">Reference proteome</keyword>
<name>A0AC58TGT0_TOBAC</name>
<protein>
    <submittedName>
        <fullName evidence="2">Uncharacterized protein LOC142174525</fullName>
    </submittedName>
</protein>
<dbReference type="RefSeq" id="XP_075096436.1">
    <property type="nucleotide sequence ID" value="XM_075240335.1"/>
</dbReference>
<evidence type="ECO:0000313" key="2">
    <source>
        <dbReference type="RefSeq" id="XP_075096436.1"/>
    </source>
</evidence>
<gene>
    <name evidence="2" type="primary">LOC142174525</name>
</gene>
<sequence length="350" mass="40263">MVFNLFLDPKQDQSWWDNWTTKGALAILIPNQSRAAKDRVHDYIIEGNWNYGKLADILPIDIVQQIANIPIGKACQEDYAMWEPEEDGYFSTKSAARELIQHKQTDNIRSKKQRCVCKYGGQNKMWHRRMEHQIWWTVQLATSLTFPKCSLGNTWGELCDAVERLRPIPIWKIVKWMTPPNGKVKINTDGSFTREKAGIRGIVRDDQGTMIMAFSMPISCTNNNQAEALAAKFGIQWCLQNGFQECIIEIDSLVIADMLKMRSTRNMKLKTVIDDISQILSQVNCSISHCLREANYVADILAKNASSSGQRQLILEWHQLPKLAIGYYHLDRCQMPSIRIRYDKANFFVS</sequence>
<proteinExistence type="predicted"/>
<evidence type="ECO:0000313" key="1">
    <source>
        <dbReference type="Proteomes" id="UP000790787"/>
    </source>
</evidence>
<reference evidence="1" key="1">
    <citation type="journal article" date="2014" name="Nat. Commun.">
        <title>The tobacco genome sequence and its comparison with those of tomato and potato.</title>
        <authorList>
            <person name="Sierro N."/>
            <person name="Battey J.N."/>
            <person name="Ouadi S."/>
            <person name="Bakaher N."/>
            <person name="Bovet L."/>
            <person name="Willig A."/>
            <person name="Goepfert S."/>
            <person name="Peitsch M.C."/>
            <person name="Ivanov N.V."/>
        </authorList>
    </citation>
    <scope>NUCLEOTIDE SEQUENCE [LARGE SCALE GENOMIC DNA]</scope>
</reference>